<sequence>MKMEILLEPTSNKLMVEHAEYDESNTYVLERFNTTAGNPVKKILLKLNLSDHRLFKDGGGVKEFQRSFRHSDTERLSRSDEVLKLKNFKKDATLKLFKSTNQVRYEHVGPTITSSQDGKVNKMAKRDYAWLMISSTFCNLKRESTRELFADEKTTLQGPAPQMKRRVSSNCALRISGFIHPDCLMRLARKVLNSISKKGVLRMIRLTNLLRKEVNVDLRKFRCRRFNTTAGNPVKKILLKLNLSDHRLFKDGGGVKEFQRSFRHSDTERLSRSDEVLKLKNFKKDATLKLFKSTNQSHLKALSIKGGFERACVTLFDQDNQAFTESLLLNLDNLEKQLDREEFQEIESIEYTRTEIQQLRDTLIQHMESVKKSIDERAQHKRRKITGRVNDRVDAVKEGKVDSSKALDAGLVVTKSTETESERHVSSSRSGKDTHAEDADINSVNDKQPLAEVQLTVQHDTLANEQQHSVQSEPIYDTHLLEKVDRNTIPDSTNMCHRGGEIEQNAEKCQVSCPLLDPSFDNMTTEFSNQSLESENIFLKKTVAQLQKDFSRMETHCVNMELKYQNQALKDGQHGQILNETSNKAKINKEIEVLEKINIELEHSVAKLLADNEKLHKENEHLKQTYKDLYDSIKTTRVQTKDHNDSLIAQINSKTVENADLKAQIQEKVFANVALKNELRKLKGNSVDTKFAKPSILGKPVLQPPRNQSVVRQPNAFKSERPNFSKPRFASQVDVNNVLSKPVTQHYLPKGRESAFAKPNHMIASSSSRNSSKNMPRFSSNDMVHNYYLEEAKKKTQERDRKSTTSVMPSAKSQNTTKSCKSKPRSNNQTSRVLPTSKSSCPTTTVMPKADHSRNSSPFSDFKHFVCSTCQKCVFNANHDACITKFLKEVNSRAKIQPNKTRNSNKPVDPTSHTQKPGRKIVTGHSFSPNKSSAVHEKTNTPRSYLRWIPTGRIFNTAGLKWVPTGKTFTSSTTKVDCELPNGSNDYITNPYKCDQTLNVSAGTLNLSADQHPCFMIMVSVDNTSGPAPQRKEECTLQCALSSKEEKSSCILNSNPVIILKASIPSKRKLDLSTGIYSRISGLYTSRQLDAACKKVLNLLKKGLLKVEATLKSDWTEKDQIDNFLKERRLMRSLESSLVEDRTGVTYGCFRGPYDLSYVVLIL</sequence>
<accession>A0ABQ5F1J8</accession>
<organism evidence="3 4">
    <name type="scientific">Tanacetum coccineum</name>
    <dbReference type="NCBI Taxonomy" id="301880"/>
    <lineage>
        <taxon>Eukaryota</taxon>
        <taxon>Viridiplantae</taxon>
        <taxon>Streptophyta</taxon>
        <taxon>Embryophyta</taxon>
        <taxon>Tracheophyta</taxon>
        <taxon>Spermatophyta</taxon>
        <taxon>Magnoliopsida</taxon>
        <taxon>eudicotyledons</taxon>
        <taxon>Gunneridae</taxon>
        <taxon>Pentapetalae</taxon>
        <taxon>asterids</taxon>
        <taxon>campanulids</taxon>
        <taxon>Asterales</taxon>
        <taxon>Asteraceae</taxon>
        <taxon>Asteroideae</taxon>
        <taxon>Anthemideae</taxon>
        <taxon>Anthemidinae</taxon>
        <taxon>Tanacetum</taxon>
    </lineage>
</organism>
<gene>
    <name evidence="3" type="ORF">Tco_0992250</name>
</gene>
<feature type="region of interest" description="Disordered" evidence="2">
    <location>
        <begin position="750"/>
        <end position="857"/>
    </location>
</feature>
<evidence type="ECO:0000313" key="4">
    <source>
        <dbReference type="Proteomes" id="UP001151760"/>
    </source>
</evidence>
<evidence type="ECO:0000256" key="2">
    <source>
        <dbReference type="SAM" id="MobiDB-lite"/>
    </source>
</evidence>
<reference evidence="3" key="2">
    <citation type="submission" date="2022-01" db="EMBL/GenBank/DDBJ databases">
        <authorList>
            <person name="Yamashiro T."/>
            <person name="Shiraishi A."/>
            <person name="Satake H."/>
            <person name="Nakayama K."/>
        </authorList>
    </citation>
    <scope>NUCLEOTIDE SEQUENCE</scope>
</reference>
<keyword evidence="1" id="KW-0175">Coiled coil</keyword>
<keyword evidence="4" id="KW-1185">Reference proteome</keyword>
<feature type="compositionally biased region" description="Basic and acidic residues" evidence="2">
    <location>
        <begin position="788"/>
        <end position="803"/>
    </location>
</feature>
<feature type="compositionally biased region" description="Basic and acidic residues" evidence="2">
    <location>
        <begin position="417"/>
        <end position="438"/>
    </location>
</feature>
<dbReference type="EMBL" id="BQNB010016909">
    <property type="protein sequence ID" value="GJT57196.1"/>
    <property type="molecule type" value="Genomic_DNA"/>
</dbReference>
<feature type="compositionally biased region" description="Polar residues" evidence="2">
    <location>
        <begin position="804"/>
        <end position="846"/>
    </location>
</feature>
<dbReference type="Proteomes" id="UP001151760">
    <property type="component" value="Unassembled WGS sequence"/>
</dbReference>
<feature type="coiled-coil region" evidence="1">
    <location>
        <begin position="584"/>
        <end position="632"/>
    </location>
</feature>
<evidence type="ECO:0000256" key="1">
    <source>
        <dbReference type="SAM" id="Coils"/>
    </source>
</evidence>
<name>A0ABQ5F1J8_9ASTR</name>
<comment type="caution">
    <text evidence="3">The sequence shown here is derived from an EMBL/GenBank/DDBJ whole genome shotgun (WGS) entry which is preliminary data.</text>
</comment>
<feature type="region of interest" description="Disordered" evidence="2">
    <location>
        <begin position="894"/>
        <end position="939"/>
    </location>
</feature>
<feature type="compositionally biased region" description="Polar residues" evidence="2">
    <location>
        <begin position="898"/>
        <end position="915"/>
    </location>
</feature>
<reference evidence="3" key="1">
    <citation type="journal article" date="2022" name="Int. J. Mol. Sci.">
        <title>Draft Genome of Tanacetum Coccineum: Genomic Comparison of Closely Related Tanacetum-Family Plants.</title>
        <authorList>
            <person name="Yamashiro T."/>
            <person name="Shiraishi A."/>
            <person name="Nakayama K."/>
            <person name="Satake H."/>
        </authorList>
    </citation>
    <scope>NUCLEOTIDE SEQUENCE</scope>
</reference>
<feature type="compositionally biased region" description="Polar residues" evidence="2">
    <location>
        <begin position="773"/>
        <end position="783"/>
    </location>
</feature>
<proteinExistence type="predicted"/>
<feature type="region of interest" description="Disordered" evidence="2">
    <location>
        <begin position="412"/>
        <end position="447"/>
    </location>
</feature>
<evidence type="ECO:0000313" key="3">
    <source>
        <dbReference type="EMBL" id="GJT57196.1"/>
    </source>
</evidence>
<protein>
    <submittedName>
        <fullName evidence="3">Uncharacterized protein</fullName>
    </submittedName>
</protein>